<accession>A0ABT1T7V2</accession>
<evidence type="ECO:0000313" key="2">
    <source>
        <dbReference type="EMBL" id="MCQ6960672.1"/>
    </source>
</evidence>
<evidence type="ECO:0000256" key="1">
    <source>
        <dbReference type="ARBA" id="ARBA00022649"/>
    </source>
</evidence>
<reference evidence="2 3" key="1">
    <citation type="submission" date="2022-07" db="EMBL/GenBank/DDBJ databases">
        <title>Mucilaginibacter sp. JC4.</title>
        <authorList>
            <person name="Le V."/>
            <person name="Ko S.-R."/>
            <person name="Ahn C.-Y."/>
            <person name="Oh H.-M."/>
        </authorList>
    </citation>
    <scope>NUCLEOTIDE SEQUENCE [LARGE SCALE GENOMIC DNA]</scope>
    <source>
        <strain evidence="2 3">JC4</strain>
    </source>
</reference>
<keyword evidence="1" id="KW-1277">Toxin-antitoxin system</keyword>
<dbReference type="Gene3D" id="3.30.2310.20">
    <property type="entry name" value="RelE-like"/>
    <property type="match status" value="1"/>
</dbReference>
<protein>
    <submittedName>
        <fullName evidence="2">Type II toxin-antitoxin system RelE/ParE family toxin</fullName>
    </submittedName>
</protein>
<proteinExistence type="predicted"/>
<gene>
    <name evidence="2" type="ORF">NPE20_22020</name>
</gene>
<sequence length="95" mass="11048">MGLEIFYTPRAKETFQSTYNFIHNKFGVSAANKFLVKADKAIYLLADHPLMYKVSTIDPSVRIGLITKQCSLFYRVTDISVHILFFWDNRQEPIN</sequence>
<keyword evidence="3" id="KW-1185">Reference proteome</keyword>
<name>A0ABT1T7V2_9SPHI</name>
<evidence type="ECO:0000313" key="3">
    <source>
        <dbReference type="Proteomes" id="UP001204376"/>
    </source>
</evidence>
<dbReference type="InterPro" id="IPR035093">
    <property type="entry name" value="RelE/ParE_toxin_dom_sf"/>
</dbReference>
<dbReference type="EMBL" id="JANHOH010000009">
    <property type="protein sequence ID" value="MCQ6960672.1"/>
    <property type="molecule type" value="Genomic_DNA"/>
</dbReference>
<dbReference type="Pfam" id="PF05016">
    <property type="entry name" value="ParE_toxin"/>
    <property type="match status" value="1"/>
</dbReference>
<organism evidence="2 3">
    <name type="scientific">Mucilaginibacter aquariorum</name>
    <dbReference type="NCBI Taxonomy" id="2967225"/>
    <lineage>
        <taxon>Bacteria</taxon>
        <taxon>Pseudomonadati</taxon>
        <taxon>Bacteroidota</taxon>
        <taxon>Sphingobacteriia</taxon>
        <taxon>Sphingobacteriales</taxon>
        <taxon>Sphingobacteriaceae</taxon>
        <taxon>Mucilaginibacter</taxon>
    </lineage>
</organism>
<dbReference type="RefSeq" id="WP_256540854.1">
    <property type="nucleotide sequence ID" value="NZ_JANHOH010000009.1"/>
</dbReference>
<dbReference type="InterPro" id="IPR007712">
    <property type="entry name" value="RelE/ParE_toxin"/>
</dbReference>
<comment type="caution">
    <text evidence="2">The sequence shown here is derived from an EMBL/GenBank/DDBJ whole genome shotgun (WGS) entry which is preliminary data.</text>
</comment>
<dbReference type="Proteomes" id="UP001204376">
    <property type="component" value="Unassembled WGS sequence"/>
</dbReference>